<sequence length="449" mass="50043">MNKKTNAFLAAFAILSAGSLSAVDFIDFGSAPEEWTAAPKNTALGQKALSYFDDGPIPLDQGRIIFNERFRYEHASQSASTAPGRPSSTAFTLRTRIGYETPKFHGFYGLGEFENTWAMNLSNYQSLPGPGKAIIADPRNNQLNQLFLGYSGFNSDFKGGRQGINLDNQRFVGTVAWRQNDQTFDAVRLTTKVIKDMWLSYTYNWQVNRIFGVYTNTTPQERFQSQSHFVNLHYNKAPFGKVGAYFYYLDLGTSGAGTSGSTAGIFYDGKYKIDDDWSLPFRAEYAFQVENSATAQAQRNQGFWLNYYHAKLGAAYKGQTVGLGFENLGGNGVNRGFATPLATLHKFNGWADAFLATPTTGLRDYYIYHKNPLPYGFTLLGAIHYFTDAKEGEMLGKEWDVGVSKKFTENFSGLVKFAYFDGNGSATPVGNGAINNNFTKLWVQFDFKL</sequence>
<name>A0AAQ3LB79_9BACT</name>
<dbReference type="KEGG" id="puo:RZN69_07325"/>
<evidence type="ECO:0000313" key="3">
    <source>
        <dbReference type="EMBL" id="WOO42899.1"/>
    </source>
</evidence>
<gene>
    <name evidence="3" type="ORF">RZN69_07325</name>
</gene>
<keyword evidence="4" id="KW-1185">Reference proteome</keyword>
<feature type="domain" description="Alginate export" evidence="2">
    <location>
        <begin position="139"/>
        <end position="307"/>
    </location>
</feature>
<reference evidence="3 4" key="1">
    <citation type="submission" date="2023-10" db="EMBL/GenBank/DDBJ databases">
        <title>Rubellicoccus peritrichatus gen. nov., sp. nov., isolated from an algae of coral reef tank.</title>
        <authorList>
            <person name="Luo J."/>
        </authorList>
    </citation>
    <scope>NUCLEOTIDE SEQUENCE [LARGE SCALE GENOMIC DNA]</scope>
    <source>
        <strain evidence="3 4">CR14</strain>
    </source>
</reference>
<dbReference type="RefSeq" id="WP_317835432.1">
    <property type="nucleotide sequence ID" value="NZ_CP136920.1"/>
</dbReference>
<protein>
    <submittedName>
        <fullName evidence="3">Alginate export family protein</fullName>
    </submittedName>
</protein>
<accession>A0AAQ3LB79</accession>
<evidence type="ECO:0000259" key="2">
    <source>
        <dbReference type="Pfam" id="PF13372"/>
    </source>
</evidence>
<evidence type="ECO:0000313" key="4">
    <source>
        <dbReference type="Proteomes" id="UP001304300"/>
    </source>
</evidence>
<evidence type="ECO:0000256" key="1">
    <source>
        <dbReference type="SAM" id="SignalP"/>
    </source>
</evidence>
<dbReference type="Pfam" id="PF13372">
    <property type="entry name" value="Alginate_exp"/>
    <property type="match status" value="1"/>
</dbReference>
<feature type="chain" id="PRO_5042931833" evidence="1">
    <location>
        <begin position="23"/>
        <end position="449"/>
    </location>
</feature>
<feature type="signal peptide" evidence="1">
    <location>
        <begin position="1"/>
        <end position="22"/>
    </location>
</feature>
<proteinExistence type="predicted"/>
<dbReference type="AlphaFoldDB" id="A0AAQ3LB79"/>
<dbReference type="EMBL" id="CP136920">
    <property type="protein sequence ID" value="WOO42899.1"/>
    <property type="molecule type" value="Genomic_DNA"/>
</dbReference>
<keyword evidence="1" id="KW-0732">Signal</keyword>
<organism evidence="3 4">
    <name type="scientific">Rubellicoccus peritrichatus</name>
    <dbReference type="NCBI Taxonomy" id="3080537"/>
    <lineage>
        <taxon>Bacteria</taxon>
        <taxon>Pseudomonadati</taxon>
        <taxon>Verrucomicrobiota</taxon>
        <taxon>Opitutia</taxon>
        <taxon>Puniceicoccales</taxon>
        <taxon>Cerasicoccaceae</taxon>
        <taxon>Rubellicoccus</taxon>
    </lineage>
</organism>
<dbReference type="Proteomes" id="UP001304300">
    <property type="component" value="Chromosome"/>
</dbReference>
<dbReference type="InterPro" id="IPR025388">
    <property type="entry name" value="Alginate_export_dom"/>
</dbReference>